<accession>A0ABM7FDB1</accession>
<reference evidence="8 9" key="2">
    <citation type="journal article" date="2023" name="ChemBioChem">
        <title>Acyltransferase Domain Exchange between Two Independent Type I Polyketide Synthases in the Same Producer Strain of Macrolide Antibiotics.</title>
        <authorList>
            <person name="Kudo F."/>
            <person name="Kishikawa K."/>
            <person name="Tsuboi K."/>
            <person name="Kido T."/>
            <person name="Usui T."/>
            <person name="Hashimoto J."/>
            <person name="Shin-Ya K."/>
            <person name="Miyanaga A."/>
            <person name="Eguchi T."/>
        </authorList>
    </citation>
    <scope>NUCLEOTIDE SEQUENCE [LARGE SCALE GENOMIC DNA]</scope>
    <source>
        <strain evidence="8 9">A-8890</strain>
    </source>
</reference>
<comment type="similarity">
    <text evidence="1 5 6">Belongs to the peptidase S8 family.</text>
</comment>
<evidence type="ECO:0000256" key="1">
    <source>
        <dbReference type="ARBA" id="ARBA00011073"/>
    </source>
</evidence>
<dbReference type="InterPro" id="IPR015500">
    <property type="entry name" value="Peptidase_S8_subtilisin-rel"/>
</dbReference>
<dbReference type="SUPFAM" id="SSF52743">
    <property type="entry name" value="Subtilisin-like"/>
    <property type="match status" value="1"/>
</dbReference>
<dbReference type="PROSITE" id="PS00138">
    <property type="entry name" value="SUBTILASE_SER"/>
    <property type="match status" value="1"/>
</dbReference>
<keyword evidence="3 5" id="KW-0378">Hydrolase</keyword>
<feature type="domain" description="Peptidase S8/S53" evidence="7">
    <location>
        <begin position="186"/>
        <end position="440"/>
    </location>
</feature>
<dbReference type="PROSITE" id="PS51892">
    <property type="entry name" value="SUBTILASE"/>
    <property type="match status" value="1"/>
</dbReference>
<dbReference type="Gene3D" id="3.40.50.200">
    <property type="entry name" value="Peptidase S8/S53 domain"/>
    <property type="match status" value="1"/>
</dbReference>
<dbReference type="InterPro" id="IPR036852">
    <property type="entry name" value="Peptidase_S8/S53_dom_sf"/>
</dbReference>
<sequence length="1070" mass="113228">MAPAAAKSGEATGTDRVTLITGDRVVMDAKGRVTGLERAEGRERIPVQMREIDGHTLVLPVDAARMVAGGRLDRRLFDVTELNEAANRRNQRDGVKVIVGYKGTARTAKADVRDAGDLRRTYKNLNLDSVQAPAEDTPELWDALTNGEKVASGISHVWLDGVRKAALDKSVPQIGAPEVWAKGYDGKGIKVAVLDTGIDTTHPDLKGQVIASKNFTQARTTGDKVGHGTHVASIVAGTGAKYKGVAPGAKILNGKVLNDEGEGDDSGIIAGMEWAAAQGADIVNLSLGGGDSPEIDPMEALVNQLSEEKGILFAIAAGNEGEGGVKTIGSPGSAAAALTVGAVDGADKLAKFSSRGPTVDGRMKPDVSAPGVAITAASAKGNLIAKEVGEKPAGYMSISGTSMATPHVAGAAALLKQAHPDWKSGELKAALMGSATAGKYAPLQGGTGRIQVDRALGRTVVAEPTSVGFPVQLWPHTDDTPVSRKLTYRNNGTKDVTLTLSAAGFDPKGKAAPAGFFTLGAKTVTVPAGGTASVDVTVNTKLGTLDGGYSASVTAAGDGQAVRSAVGVERESEAYDVTIKHVDRPGRDLKHFASLWSTDWDSANFMNDEPTTDDTVTFRVPKGTYFLDSLSAKDFDTTPGGVDWLTQPLLKIDKNTTITLDLSRTRQADITVPDADAKPLTAMLTYRYMPLRNNLTNTVVMPSFSDIRVAHVGAAMPDPYLVQTWSGQWTKGADAEYDIVGKREVKQVFAPVHHYRASELATVKAGLGASAPGRTGALDMNVAVGFDHGLHTPVQQQLPATRTLYLSTAYDASWFFTFAQFADKLDDEGHPIPEVTIDSTEFHEFSAGKIYRQTFNAGVFAPRATRGGFGVFRDTQGIYGMIPLLVDGDGQRAESDLTSATTTLYRNGKKVGSVAEPPTFGKTFKVPAGNAEYRLTTTARRSSELHAVSTRIDASWTFHSKKTTSGVPTELPTSTVRFKAPLDLDSRLAAGRTVTYPVAVEGAAKGKNLKSLTVYVSYDHGKTWKKTTVKKGKITVKSPAKDKSVSLRAKITDKKGNKSAISVYDAYVGR</sequence>
<feature type="active site" description="Charge relay system" evidence="5">
    <location>
        <position position="195"/>
    </location>
</feature>
<dbReference type="PROSITE" id="PS00136">
    <property type="entry name" value="SUBTILASE_ASP"/>
    <property type="match status" value="1"/>
</dbReference>
<protein>
    <recommendedName>
        <fullName evidence="7">Peptidase S8/S53 domain-containing protein</fullName>
    </recommendedName>
</protein>
<evidence type="ECO:0000259" key="7">
    <source>
        <dbReference type="Pfam" id="PF00082"/>
    </source>
</evidence>
<feature type="active site" description="Charge relay system" evidence="5">
    <location>
        <position position="402"/>
    </location>
</feature>
<dbReference type="PIRSF" id="PIRSF037854">
    <property type="entry name" value="Dihydropyridine_esterase"/>
    <property type="match status" value="1"/>
</dbReference>
<dbReference type="PANTHER" id="PTHR43806:SF65">
    <property type="entry name" value="SERINE PROTEASE APRX"/>
    <property type="match status" value="1"/>
</dbReference>
<dbReference type="PROSITE" id="PS00137">
    <property type="entry name" value="SUBTILASE_HIS"/>
    <property type="match status" value="1"/>
</dbReference>
<organism evidence="8 9">
    <name type="scientific">Streptomyces graminofaciens</name>
    <dbReference type="NCBI Taxonomy" id="68212"/>
    <lineage>
        <taxon>Bacteria</taxon>
        <taxon>Bacillati</taxon>
        <taxon>Actinomycetota</taxon>
        <taxon>Actinomycetes</taxon>
        <taxon>Kitasatosporales</taxon>
        <taxon>Streptomycetaceae</taxon>
        <taxon>Streptomyces</taxon>
    </lineage>
</organism>
<dbReference type="InterPro" id="IPR023827">
    <property type="entry name" value="Peptidase_S8_Asp-AS"/>
</dbReference>
<evidence type="ECO:0000313" key="8">
    <source>
        <dbReference type="EMBL" id="BBC34077.1"/>
    </source>
</evidence>
<dbReference type="PANTHER" id="PTHR43806">
    <property type="entry name" value="PEPTIDASE S8"/>
    <property type="match status" value="1"/>
</dbReference>
<name>A0ABM7FDB1_9ACTN</name>
<dbReference type="InterPro" id="IPR017297">
    <property type="entry name" value="Peptidase_S8A_DPH-A"/>
</dbReference>
<evidence type="ECO:0000313" key="9">
    <source>
        <dbReference type="Proteomes" id="UP001321542"/>
    </source>
</evidence>
<gene>
    <name evidence="8" type="ORF">SGFS_053710</name>
</gene>
<dbReference type="Proteomes" id="UP001321542">
    <property type="component" value="Chromosome"/>
</dbReference>
<evidence type="ECO:0000256" key="3">
    <source>
        <dbReference type="ARBA" id="ARBA00022801"/>
    </source>
</evidence>
<feature type="active site" description="Charge relay system" evidence="5">
    <location>
        <position position="227"/>
    </location>
</feature>
<dbReference type="PRINTS" id="PR00723">
    <property type="entry name" value="SUBTILISIN"/>
</dbReference>
<reference evidence="8 9" key="1">
    <citation type="journal article" date="2010" name="ChemBioChem">
        <title>Cloning and characterization of the biosynthetic gene cluster of 16-membered macrolide antibiotic FD-891: involvement of a dual functional cytochrome P450 monooxygenase catalyzing epoxidation and hydroxylation.</title>
        <authorList>
            <person name="Kudo F."/>
            <person name="Motegi A."/>
            <person name="Mizoue K."/>
            <person name="Eguchi T."/>
        </authorList>
    </citation>
    <scope>NUCLEOTIDE SEQUENCE [LARGE SCALE GENOMIC DNA]</scope>
    <source>
        <strain evidence="8 9">A-8890</strain>
    </source>
</reference>
<evidence type="ECO:0000256" key="4">
    <source>
        <dbReference type="ARBA" id="ARBA00022825"/>
    </source>
</evidence>
<dbReference type="EMBL" id="AP018448">
    <property type="protein sequence ID" value="BBC34077.1"/>
    <property type="molecule type" value="Genomic_DNA"/>
</dbReference>
<dbReference type="InterPro" id="IPR050131">
    <property type="entry name" value="Peptidase_S8_subtilisin-like"/>
</dbReference>
<dbReference type="InterPro" id="IPR022398">
    <property type="entry name" value="Peptidase_S8_His-AS"/>
</dbReference>
<dbReference type="Pfam" id="PF00082">
    <property type="entry name" value="Peptidase_S8"/>
    <property type="match status" value="1"/>
</dbReference>
<keyword evidence="4 5" id="KW-0720">Serine protease</keyword>
<evidence type="ECO:0000256" key="6">
    <source>
        <dbReference type="RuleBase" id="RU003355"/>
    </source>
</evidence>
<evidence type="ECO:0000256" key="2">
    <source>
        <dbReference type="ARBA" id="ARBA00022670"/>
    </source>
</evidence>
<dbReference type="CDD" id="cd07487">
    <property type="entry name" value="Peptidases_S8_1"/>
    <property type="match status" value="1"/>
</dbReference>
<dbReference type="InterPro" id="IPR023828">
    <property type="entry name" value="Peptidase_S8_Ser-AS"/>
</dbReference>
<proteinExistence type="inferred from homology"/>
<keyword evidence="2 5" id="KW-0645">Protease</keyword>
<keyword evidence="9" id="KW-1185">Reference proteome</keyword>
<dbReference type="InterPro" id="IPR000209">
    <property type="entry name" value="Peptidase_S8/S53_dom"/>
</dbReference>
<evidence type="ECO:0000256" key="5">
    <source>
        <dbReference type="PROSITE-ProRule" id="PRU01240"/>
    </source>
</evidence>